<name>A0A5B7GK92_PORTR</name>
<organism evidence="1 2">
    <name type="scientific">Portunus trituberculatus</name>
    <name type="common">Swimming crab</name>
    <name type="synonym">Neptunus trituberculatus</name>
    <dbReference type="NCBI Taxonomy" id="210409"/>
    <lineage>
        <taxon>Eukaryota</taxon>
        <taxon>Metazoa</taxon>
        <taxon>Ecdysozoa</taxon>
        <taxon>Arthropoda</taxon>
        <taxon>Crustacea</taxon>
        <taxon>Multicrustacea</taxon>
        <taxon>Malacostraca</taxon>
        <taxon>Eumalacostraca</taxon>
        <taxon>Eucarida</taxon>
        <taxon>Decapoda</taxon>
        <taxon>Pleocyemata</taxon>
        <taxon>Brachyura</taxon>
        <taxon>Eubrachyura</taxon>
        <taxon>Portunoidea</taxon>
        <taxon>Portunidae</taxon>
        <taxon>Portuninae</taxon>
        <taxon>Portunus</taxon>
    </lineage>
</organism>
<dbReference type="EMBL" id="VSRR010016526">
    <property type="protein sequence ID" value="MPC59392.1"/>
    <property type="molecule type" value="Genomic_DNA"/>
</dbReference>
<gene>
    <name evidence="1" type="ORF">E2C01_053411</name>
</gene>
<protein>
    <submittedName>
        <fullName evidence="1">Uncharacterized protein</fullName>
    </submittedName>
</protein>
<dbReference type="AlphaFoldDB" id="A0A5B7GK92"/>
<keyword evidence="2" id="KW-1185">Reference proteome</keyword>
<comment type="caution">
    <text evidence="1">The sequence shown here is derived from an EMBL/GenBank/DDBJ whole genome shotgun (WGS) entry which is preliminary data.</text>
</comment>
<reference evidence="1 2" key="1">
    <citation type="submission" date="2019-05" db="EMBL/GenBank/DDBJ databases">
        <title>Another draft genome of Portunus trituberculatus and its Hox gene families provides insights of decapod evolution.</title>
        <authorList>
            <person name="Jeong J.-H."/>
            <person name="Song I."/>
            <person name="Kim S."/>
            <person name="Choi T."/>
            <person name="Kim D."/>
            <person name="Ryu S."/>
            <person name="Kim W."/>
        </authorList>
    </citation>
    <scope>NUCLEOTIDE SEQUENCE [LARGE SCALE GENOMIC DNA]</scope>
    <source>
        <tissue evidence="1">Muscle</tissue>
    </source>
</reference>
<dbReference type="Proteomes" id="UP000324222">
    <property type="component" value="Unassembled WGS sequence"/>
</dbReference>
<accession>A0A5B7GK92</accession>
<evidence type="ECO:0000313" key="1">
    <source>
        <dbReference type="EMBL" id="MPC59392.1"/>
    </source>
</evidence>
<evidence type="ECO:0000313" key="2">
    <source>
        <dbReference type="Proteomes" id="UP000324222"/>
    </source>
</evidence>
<proteinExistence type="predicted"/>
<sequence length="131" mass="14633">MESEGWVQAPRIQKATRTRRFADPRSVWSTQCDYEFSRLPNVLPAMNDSKRNSHFASLGTESNKSCCQPQLSATVSLRRLDRYRPGEVLSSKRPMEVEVTSFLSIGSALVRPEEVSRCFPAGKYKGGSTGS</sequence>